<dbReference type="WBParaSite" id="OFLC_0000386401-mRNA-1">
    <property type="protein sequence ID" value="OFLC_0000386401-mRNA-1"/>
    <property type="gene ID" value="OFLC_0000386401"/>
</dbReference>
<sequence>MNSNFEFSFSTVVDSTNFIYNYERIPKILLLQLSCDSESLCFAGRHSEYHLCEYLLTLYLRLVDRLGFYIVENAMYRLGGVKCVGGNDGINAAAVVVMMAWIRTVNDLVTFQAWIRTVNDSATLQPNVLIRGILSPLPVTDLFCGTARHGFSDTARARRCRNITLAF</sequence>
<keyword evidence="2" id="KW-1185">Reference proteome</keyword>
<dbReference type="Proteomes" id="UP000267606">
    <property type="component" value="Unassembled WGS sequence"/>
</dbReference>
<organism evidence="3">
    <name type="scientific">Onchocerca flexuosa</name>
    <dbReference type="NCBI Taxonomy" id="387005"/>
    <lineage>
        <taxon>Eukaryota</taxon>
        <taxon>Metazoa</taxon>
        <taxon>Ecdysozoa</taxon>
        <taxon>Nematoda</taxon>
        <taxon>Chromadorea</taxon>
        <taxon>Rhabditida</taxon>
        <taxon>Spirurina</taxon>
        <taxon>Spiruromorpha</taxon>
        <taxon>Filarioidea</taxon>
        <taxon>Onchocercidae</taxon>
        <taxon>Onchocerca</taxon>
    </lineage>
</organism>
<name>A0A183H8Q3_9BILA</name>
<dbReference type="AlphaFoldDB" id="A0A183H8Q3"/>
<reference evidence="1 2" key="2">
    <citation type="submission" date="2018-11" db="EMBL/GenBank/DDBJ databases">
        <authorList>
            <consortium name="Pathogen Informatics"/>
        </authorList>
    </citation>
    <scope>NUCLEOTIDE SEQUENCE [LARGE SCALE GENOMIC DNA]</scope>
</reference>
<reference evidence="3" key="1">
    <citation type="submission" date="2016-06" db="UniProtKB">
        <authorList>
            <consortium name="WormBaseParasite"/>
        </authorList>
    </citation>
    <scope>IDENTIFICATION</scope>
</reference>
<protein>
    <submittedName>
        <fullName evidence="3">Pecanex-like protein</fullName>
    </submittedName>
</protein>
<gene>
    <name evidence="1" type="ORF">OFLC_LOCUS3865</name>
</gene>
<proteinExistence type="predicted"/>
<evidence type="ECO:0000313" key="3">
    <source>
        <dbReference type="WBParaSite" id="OFLC_0000386401-mRNA-1"/>
    </source>
</evidence>
<accession>A0A183H8Q3</accession>
<evidence type="ECO:0000313" key="2">
    <source>
        <dbReference type="Proteomes" id="UP000267606"/>
    </source>
</evidence>
<dbReference type="EMBL" id="UZAJ01002732">
    <property type="protein sequence ID" value="VDO38022.1"/>
    <property type="molecule type" value="Genomic_DNA"/>
</dbReference>
<evidence type="ECO:0000313" key="1">
    <source>
        <dbReference type="EMBL" id="VDO38022.1"/>
    </source>
</evidence>